<feature type="compositionally biased region" description="Basic and acidic residues" evidence="1">
    <location>
        <begin position="45"/>
        <end position="58"/>
    </location>
</feature>
<sequence length="86" mass="9957">MNHSEASECAENKYRSIQHSKSKTFHLQFGIGLLIIWKHMQMSREKSKEKGTDQDAKSTKSTTPNEKHAYIFRDDCCLLAGAIRKW</sequence>
<gene>
    <name evidence="2" type="ORF">PBLR_12344</name>
</gene>
<feature type="region of interest" description="Disordered" evidence="1">
    <location>
        <begin position="45"/>
        <end position="64"/>
    </location>
</feature>
<organism evidence="2 3">
    <name type="scientific">Paenibacillus alvei</name>
    <name type="common">Bacillus alvei</name>
    <dbReference type="NCBI Taxonomy" id="44250"/>
    <lineage>
        <taxon>Bacteria</taxon>
        <taxon>Bacillati</taxon>
        <taxon>Bacillota</taxon>
        <taxon>Bacilli</taxon>
        <taxon>Bacillales</taxon>
        <taxon>Paenibacillaceae</taxon>
        <taxon>Paenibacillus</taxon>
    </lineage>
</organism>
<dbReference type="EMBL" id="LS992241">
    <property type="protein sequence ID" value="SYX83922.1"/>
    <property type="molecule type" value="Genomic_DNA"/>
</dbReference>
<evidence type="ECO:0000313" key="3">
    <source>
        <dbReference type="Proteomes" id="UP000304148"/>
    </source>
</evidence>
<accession>A0A383RBE4</accession>
<dbReference type="AlphaFoldDB" id="A0A383RBE4"/>
<protein>
    <submittedName>
        <fullName evidence="2">Uncharacterized protein</fullName>
    </submittedName>
</protein>
<evidence type="ECO:0000256" key="1">
    <source>
        <dbReference type="SAM" id="MobiDB-lite"/>
    </source>
</evidence>
<name>A0A383RBE4_PAEAL</name>
<reference evidence="3" key="1">
    <citation type="submission" date="2018-08" db="EMBL/GenBank/DDBJ databases">
        <authorList>
            <person name="Chevrot R."/>
        </authorList>
    </citation>
    <scope>NUCLEOTIDE SEQUENCE [LARGE SCALE GENOMIC DNA]</scope>
</reference>
<proteinExistence type="predicted"/>
<dbReference type="Proteomes" id="UP000304148">
    <property type="component" value="Chromosome"/>
</dbReference>
<evidence type="ECO:0000313" key="2">
    <source>
        <dbReference type="EMBL" id="SYX83922.1"/>
    </source>
</evidence>